<dbReference type="InterPro" id="IPR041588">
    <property type="entry name" value="Integrase_H2C2"/>
</dbReference>
<dbReference type="GO" id="GO:0003700">
    <property type="term" value="F:DNA-binding transcription factor activity"/>
    <property type="evidence" value="ECO:0007669"/>
    <property type="project" value="InterPro"/>
</dbReference>
<comment type="caution">
    <text evidence="2">The sequence shown here is derived from an EMBL/GenBank/DDBJ whole genome shotgun (WGS) entry which is preliminary data.</text>
</comment>
<dbReference type="EMBL" id="JARKIK010000009">
    <property type="protein sequence ID" value="KAK8749486.1"/>
    <property type="molecule type" value="Genomic_DNA"/>
</dbReference>
<sequence length="537" mass="61359">MAEDIVGMVVVCDVCKLNKRSPCREYKSDLKQQNQIVKHHKAYHLKRESTSLLIEKDSLDSKIKFIAKPKSASSTKVDDYLTSDADHKIRKESTVTKIDNFKVHNNYPRGVMKVVDSYEQVINLIKAEEKVTGMHFVGHRKEGIFDIIGSDMKAFAGEGRKHIRYSVSIGTKGRGYDPVPVEYTGVPFIEAGTYVMECQMGSDSGIWNKRRYAANRDKMEEKSHVRIRRRTLAHRTKKMGCPAKIHIKRILRMPDFKIKSNTKAEKEKNRERIIKALKDDVENVSFQTLYYILLPEVESHEFHVVDIVGGVRVKTGEAGLLHLQQIRHYLHAGTHLPSVQKKNKNAIRTSSKEFTIEGTTMYYTGKDRTEKRIVPHSETERDDAFQKCHILESGQHYDRTETLRRLVQKYYWTGLSEDVIAKIEECKVCQVNRLMRCDQSYAESENPERMAENMQLVTNESMVLTSSTLLPEGRAGILKNDTETVEIVIQELESHQDLSGGSYPAEGHQQIHQTTFGNTHKLDGGGHLVVIVVDTLD</sequence>
<evidence type="ECO:0000313" key="2">
    <source>
        <dbReference type="EMBL" id="KAK8749486.1"/>
    </source>
</evidence>
<organism evidence="2 3">
    <name type="scientific">Cherax quadricarinatus</name>
    <name type="common">Australian red claw crayfish</name>
    <dbReference type="NCBI Taxonomy" id="27406"/>
    <lineage>
        <taxon>Eukaryota</taxon>
        <taxon>Metazoa</taxon>
        <taxon>Ecdysozoa</taxon>
        <taxon>Arthropoda</taxon>
        <taxon>Crustacea</taxon>
        <taxon>Multicrustacea</taxon>
        <taxon>Malacostraca</taxon>
        <taxon>Eumalacostraca</taxon>
        <taxon>Eucarida</taxon>
        <taxon>Decapoda</taxon>
        <taxon>Pleocyemata</taxon>
        <taxon>Astacidea</taxon>
        <taxon>Parastacoidea</taxon>
        <taxon>Parastacidae</taxon>
        <taxon>Cherax</taxon>
    </lineage>
</organism>
<evidence type="ECO:0000259" key="1">
    <source>
        <dbReference type="Pfam" id="PF17921"/>
    </source>
</evidence>
<dbReference type="Pfam" id="PF15299">
    <property type="entry name" value="ALS2CR8"/>
    <property type="match status" value="1"/>
</dbReference>
<protein>
    <recommendedName>
        <fullName evidence="1">Integrase zinc-binding domain-containing protein</fullName>
    </recommendedName>
</protein>
<dbReference type="Proteomes" id="UP001445076">
    <property type="component" value="Unassembled WGS sequence"/>
</dbReference>
<evidence type="ECO:0000313" key="3">
    <source>
        <dbReference type="Proteomes" id="UP001445076"/>
    </source>
</evidence>
<name>A0AAW0XY60_CHEQU</name>
<reference evidence="2 3" key="1">
    <citation type="journal article" date="2024" name="BMC Genomics">
        <title>Genome assembly of redclaw crayfish (Cherax quadricarinatus) provides insights into its immune adaptation and hypoxia tolerance.</title>
        <authorList>
            <person name="Liu Z."/>
            <person name="Zheng J."/>
            <person name="Li H."/>
            <person name="Fang K."/>
            <person name="Wang S."/>
            <person name="He J."/>
            <person name="Zhou D."/>
            <person name="Weng S."/>
            <person name="Chi M."/>
            <person name="Gu Z."/>
            <person name="He J."/>
            <person name="Li F."/>
            <person name="Wang M."/>
        </authorList>
    </citation>
    <scope>NUCLEOTIDE SEQUENCE [LARGE SCALE GENOMIC DNA]</scope>
    <source>
        <strain evidence="2">ZL_2023a</strain>
    </source>
</reference>
<dbReference type="Pfam" id="PF17921">
    <property type="entry name" value="Integrase_H2C2"/>
    <property type="match status" value="1"/>
</dbReference>
<dbReference type="AlphaFoldDB" id="A0AAW0XY60"/>
<accession>A0AAW0XY60</accession>
<feature type="domain" description="Integrase zinc-binding" evidence="1">
    <location>
        <begin position="378"/>
        <end position="432"/>
    </location>
</feature>
<dbReference type="InterPro" id="IPR029309">
    <property type="entry name" value="CaRF"/>
</dbReference>
<gene>
    <name evidence="2" type="ORF">OTU49_015391</name>
</gene>
<dbReference type="PANTHER" id="PTHR47456">
    <property type="entry name" value="PHD-TYPE DOMAIN-CONTAINING PROTEIN"/>
    <property type="match status" value="1"/>
</dbReference>
<proteinExistence type="predicted"/>
<keyword evidence="3" id="KW-1185">Reference proteome</keyword>
<dbReference type="PANTHER" id="PTHR47456:SF1">
    <property type="entry name" value="PHD-TYPE DOMAIN-CONTAINING PROTEIN"/>
    <property type="match status" value="1"/>
</dbReference>
<dbReference type="Gene3D" id="1.10.340.70">
    <property type="match status" value="1"/>
</dbReference>